<keyword evidence="9" id="KW-1185">Reference proteome</keyword>
<evidence type="ECO:0000256" key="4">
    <source>
        <dbReference type="ARBA" id="ARBA00022825"/>
    </source>
</evidence>
<dbReference type="InterPro" id="IPR051201">
    <property type="entry name" value="Chloro_Bact_Ser_Proteases"/>
</dbReference>
<dbReference type="SUPFAM" id="SSF50156">
    <property type="entry name" value="PDZ domain-like"/>
    <property type="match status" value="1"/>
</dbReference>
<dbReference type="RefSeq" id="WP_268006463.1">
    <property type="nucleotide sequence ID" value="NZ_BSUT01000001.1"/>
</dbReference>
<name>A0ABY6ZJD1_9BACL</name>
<dbReference type="PROSITE" id="PS50106">
    <property type="entry name" value="PDZ"/>
    <property type="match status" value="1"/>
</dbReference>
<dbReference type="PANTHER" id="PTHR43343">
    <property type="entry name" value="PEPTIDASE S12"/>
    <property type="match status" value="1"/>
</dbReference>
<dbReference type="Pfam" id="PF13180">
    <property type="entry name" value="PDZ_2"/>
    <property type="match status" value="1"/>
</dbReference>
<dbReference type="EMBL" id="CP104067">
    <property type="protein sequence ID" value="WAH42592.1"/>
    <property type="molecule type" value="Genomic_DNA"/>
</dbReference>
<evidence type="ECO:0000313" key="8">
    <source>
        <dbReference type="EMBL" id="WAH42592.1"/>
    </source>
</evidence>
<keyword evidence="2" id="KW-0645">Protease</keyword>
<dbReference type="Proteomes" id="UP001164761">
    <property type="component" value="Chromosome"/>
</dbReference>
<dbReference type="InterPro" id="IPR009003">
    <property type="entry name" value="Peptidase_S1_PA"/>
</dbReference>
<evidence type="ECO:0000256" key="1">
    <source>
        <dbReference type="ARBA" id="ARBA00010541"/>
    </source>
</evidence>
<reference evidence="8" key="1">
    <citation type="submission" date="2022-08" db="EMBL/GenBank/DDBJ databases">
        <title>Alicyclobacillus fastidiosus DSM 17978, complete genome.</title>
        <authorList>
            <person name="Wang Q."/>
            <person name="Cai R."/>
            <person name="Wang Z."/>
        </authorList>
    </citation>
    <scope>NUCLEOTIDE SEQUENCE</scope>
    <source>
        <strain evidence="8">DSM 17978</strain>
    </source>
</reference>
<keyword evidence="6" id="KW-0812">Transmembrane</keyword>
<dbReference type="PRINTS" id="PR00834">
    <property type="entry name" value="PROTEASES2C"/>
</dbReference>
<organism evidence="8 9">
    <name type="scientific">Alicyclobacillus fastidiosus</name>
    <dbReference type="NCBI Taxonomy" id="392011"/>
    <lineage>
        <taxon>Bacteria</taxon>
        <taxon>Bacillati</taxon>
        <taxon>Bacillota</taxon>
        <taxon>Bacilli</taxon>
        <taxon>Bacillales</taxon>
        <taxon>Alicyclobacillaceae</taxon>
        <taxon>Alicyclobacillus</taxon>
    </lineage>
</organism>
<feature type="region of interest" description="Disordered" evidence="5">
    <location>
        <begin position="385"/>
        <end position="434"/>
    </location>
</feature>
<evidence type="ECO:0000256" key="2">
    <source>
        <dbReference type="ARBA" id="ARBA00022670"/>
    </source>
</evidence>
<evidence type="ECO:0000256" key="6">
    <source>
        <dbReference type="SAM" id="Phobius"/>
    </source>
</evidence>
<dbReference type="InterPro" id="IPR043504">
    <property type="entry name" value="Peptidase_S1_PA_chymotrypsin"/>
</dbReference>
<dbReference type="SUPFAM" id="SSF50494">
    <property type="entry name" value="Trypsin-like serine proteases"/>
    <property type="match status" value="1"/>
</dbReference>
<comment type="similarity">
    <text evidence="1">Belongs to the peptidase S1C family.</text>
</comment>
<feature type="domain" description="PDZ" evidence="7">
    <location>
        <begin position="303"/>
        <end position="378"/>
    </location>
</feature>
<keyword evidence="6" id="KW-1133">Transmembrane helix</keyword>
<keyword evidence="3" id="KW-0378">Hydrolase</keyword>
<keyword evidence="6" id="KW-0472">Membrane</keyword>
<keyword evidence="4" id="KW-0720">Serine protease</keyword>
<evidence type="ECO:0000313" key="9">
    <source>
        <dbReference type="Proteomes" id="UP001164761"/>
    </source>
</evidence>
<sequence>MGYYRPKSTERIAKGDTWKWAATVVLSALVGSGATLAVTPLIASHNASVVDMSGTSSSSTPVSTNVSVNVSSDITKVVKQVEPDVVAVENFTTSSSPFTDQSQTQESDIGSGVYFYKNGNDAYIVTNNHVVEGGSKVEIVLQSKKQVQATVVGTDPYTDLAVLKVPASNFQSVDPIQFANSDDIQVGEPAIAIGTPMGLDFADTVTSGIVSGSQRTMPVEEPTSQQTLDYQSVIQTDAAINPGNSGGPLLNASGQMIGINSSKIVEQDFEGMGFAIPANEVQQITSEIIKTGHAIHPSIGIEGVDMSTVPEGYVNVPVDYGVYVESVTSTDAKNAGLKAGDVIIAINGTEVQGIADLRTELFKLQPGQTVKVTIYRGNTKKTLDVKVGEEQSVNTTDSGNNSDGSNSQGDGGYSYSQGGSQSVDPLDPFSGFGN</sequence>
<evidence type="ECO:0000256" key="5">
    <source>
        <dbReference type="SAM" id="MobiDB-lite"/>
    </source>
</evidence>
<evidence type="ECO:0000259" key="7">
    <source>
        <dbReference type="PROSITE" id="PS50106"/>
    </source>
</evidence>
<feature type="compositionally biased region" description="Low complexity" evidence="5">
    <location>
        <begin position="397"/>
        <end position="422"/>
    </location>
</feature>
<dbReference type="InterPro" id="IPR001940">
    <property type="entry name" value="Peptidase_S1C"/>
</dbReference>
<protein>
    <submittedName>
        <fullName evidence="8">Trypsin-like peptidase domain-containing protein</fullName>
    </submittedName>
</protein>
<evidence type="ECO:0000256" key="3">
    <source>
        <dbReference type="ARBA" id="ARBA00022801"/>
    </source>
</evidence>
<dbReference type="Pfam" id="PF13365">
    <property type="entry name" value="Trypsin_2"/>
    <property type="match status" value="1"/>
</dbReference>
<feature type="transmembrane region" description="Helical" evidence="6">
    <location>
        <begin position="20"/>
        <end position="43"/>
    </location>
</feature>
<dbReference type="PANTHER" id="PTHR43343:SF3">
    <property type="entry name" value="PROTEASE DO-LIKE 8, CHLOROPLASTIC"/>
    <property type="match status" value="1"/>
</dbReference>
<dbReference type="Gene3D" id="2.30.42.10">
    <property type="match status" value="1"/>
</dbReference>
<gene>
    <name evidence="8" type="ORF">NZD89_03805</name>
</gene>
<dbReference type="InterPro" id="IPR036034">
    <property type="entry name" value="PDZ_sf"/>
</dbReference>
<dbReference type="InterPro" id="IPR001478">
    <property type="entry name" value="PDZ"/>
</dbReference>
<dbReference type="SMART" id="SM00228">
    <property type="entry name" value="PDZ"/>
    <property type="match status" value="1"/>
</dbReference>
<proteinExistence type="inferred from homology"/>
<dbReference type="Gene3D" id="2.40.10.10">
    <property type="entry name" value="Trypsin-like serine proteases"/>
    <property type="match status" value="2"/>
</dbReference>
<accession>A0ABY6ZJD1</accession>